<evidence type="ECO:0000256" key="3">
    <source>
        <dbReference type="ARBA" id="ARBA00022777"/>
    </source>
</evidence>
<accession>A0A7C4RU74</accession>
<dbReference type="EMBL" id="DSUH01000368">
    <property type="protein sequence ID" value="HGU34324.1"/>
    <property type="molecule type" value="Genomic_DNA"/>
</dbReference>
<reference evidence="6" key="1">
    <citation type="journal article" date="2020" name="mSystems">
        <title>Genome- and Community-Level Interaction Insights into Carbon Utilization and Element Cycling Functions of Hydrothermarchaeota in Hydrothermal Sediment.</title>
        <authorList>
            <person name="Zhou Z."/>
            <person name="Liu Y."/>
            <person name="Xu W."/>
            <person name="Pan J."/>
            <person name="Luo Z.H."/>
            <person name="Li M."/>
        </authorList>
    </citation>
    <scope>NUCLEOTIDE SEQUENCE [LARGE SCALE GENOMIC DNA]</scope>
    <source>
        <strain evidence="6">SpSt-477</strain>
    </source>
</reference>
<gene>
    <name evidence="6" type="ORF">ENS29_15985</name>
</gene>
<proteinExistence type="inferred from homology"/>
<evidence type="ECO:0000256" key="2">
    <source>
        <dbReference type="ARBA" id="ARBA00022679"/>
    </source>
</evidence>
<protein>
    <submittedName>
        <fullName evidence="6">Adenosine kinase</fullName>
    </submittedName>
</protein>
<dbReference type="PANTHER" id="PTHR43320">
    <property type="entry name" value="SUGAR KINASE"/>
    <property type="match status" value="1"/>
</dbReference>
<dbReference type="InterPro" id="IPR052700">
    <property type="entry name" value="Carb_kinase_PfkB-like"/>
</dbReference>
<comment type="caution">
    <text evidence="6">The sequence shown here is derived from an EMBL/GenBank/DDBJ whole genome shotgun (WGS) entry which is preliminary data.</text>
</comment>
<dbReference type="Gene3D" id="3.40.1190.20">
    <property type="match status" value="1"/>
</dbReference>
<name>A0A7C4RU74_9BACT</name>
<keyword evidence="2 4" id="KW-0808">Transferase</keyword>
<evidence type="ECO:0000256" key="4">
    <source>
        <dbReference type="RuleBase" id="RU003704"/>
    </source>
</evidence>
<keyword evidence="3 4" id="KW-0418">Kinase</keyword>
<dbReference type="InterPro" id="IPR002139">
    <property type="entry name" value="Ribo/fructo_kinase"/>
</dbReference>
<evidence type="ECO:0000259" key="5">
    <source>
        <dbReference type="Pfam" id="PF00294"/>
    </source>
</evidence>
<dbReference type="PROSITE" id="PS00584">
    <property type="entry name" value="PFKB_KINASES_2"/>
    <property type="match status" value="1"/>
</dbReference>
<feature type="domain" description="Carbohydrate kinase PfkB" evidence="5">
    <location>
        <begin position="48"/>
        <end position="312"/>
    </location>
</feature>
<evidence type="ECO:0000313" key="6">
    <source>
        <dbReference type="EMBL" id="HGU34324.1"/>
    </source>
</evidence>
<sequence length="329" mass="34864">MNKPVVVGFGSALVDILIPETDAFIEKTGIQKGGMVLAEEKDLHAVLRKTKAQPAVVPGGSACNTMIGIAKLGGKARFVGKCGPGEMGCLFEDHLSRDGVEARIEKCGTKTGRVVSIVTPDAQRSMLTYLGASAEITPEDIRPQCLDDAAIAHIEGYLCHQGDLIHHIQALAKRAGARICLDLASYTVIEAHRDKLETLVRNGVDILIANEDEAAAFTGARTDRDQVEALAEAAPIAILKVGKRGSYIASNGDVLHIPAVGDGNAVDTTGAGDLWAAGFLYGLSRGYSLENAGKLASLCGYEVCQVMGAKISEDGWNRIRELAKRLEKS</sequence>
<comment type="similarity">
    <text evidence="1 4">Belongs to the carbohydrate kinase PfkB family.</text>
</comment>
<dbReference type="GO" id="GO:0016301">
    <property type="term" value="F:kinase activity"/>
    <property type="evidence" value="ECO:0007669"/>
    <property type="project" value="UniProtKB-KW"/>
</dbReference>
<dbReference type="SUPFAM" id="SSF53613">
    <property type="entry name" value="Ribokinase-like"/>
    <property type="match status" value="1"/>
</dbReference>
<dbReference type="Pfam" id="PF00294">
    <property type="entry name" value="PfkB"/>
    <property type="match status" value="1"/>
</dbReference>
<dbReference type="PANTHER" id="PTHR43320:SF1">
    <property type="entry name" value="OS01G0105900 PROTEIN"/>
    <property type="match status" value="1"/>
</dbReference>
<dbReference type="PRINTS" id="PR00990">
    <property type="entry name" value="RIBOKINASE"/>
</dbReference>
<organism evidence="6">
    <name type="scientific">Desulfatirhabdium butyrativorans</name>
    <dbReference type="NCBI Taxonomy" id="340467"/>
    <lineage>
        <taxon>Bacteria</taxon>
        <taxon>Pseudomonadati</taxon>
        <taxon>Thermodesulfobacteriota</taxon>
        <taxon>Desulfobacteria</taxon>
        <taxon>Desulfobacterales</taxon>
        <taxon>Desulfatirhabdiaceae</taxon>
        <taxon>Desulfatirhabdium</taxon>
    </lineage>
</organism>
<dbReference type="AlphaFoldDB" id="A0A7C4RU74"/>
<dbReference type="CDD" id="cd01168">
    <property type="entry name" value="adenosine_kinase"/>
    <property type="match status" value="1"/>
</dbReference>
<evidence type="ECO:0000256" key="1">
    <source>
        <dbReference type="ARBA" id="ARBA00010688"/>
    </source>
</evidence>
<dbReference type="InterPro" id="IPR011611">
    <property type="entry name" value="PfkB_dom"/>
</dbReference>
<dbReference type="InterPro" id="IPR002173">
    <property type="entry name" value="Carboh/pur_kinase_PfkB_CS"/>
</dbReference>
<dbReference type="InterPro" id="IPR029056">
    <property type="entry name" value="Ribokinase-like"/>
</dbReference>